<gene>
    <name evidence="3" type="ORF">GEV47_12180</name>
</gene>
<feature type="signal peptide" evidence="1">
    <location>
        <begin position="1"/>
        <end position="21"/>
    </location>
</feature>
<evidence type="ECO:0000259" key="2">
    <source>
        <dbReference type="Pfam" id="PF09917"/>
    </source>
</evidence>
<proteinExistence type="predicted"/>
<reference evidence="3 4" key="1">
    <citation type="submission" date="2019-10" db="EMBL/GenBank/DDBJ databases">
        <title>Glaciimonas soli sp. nov., a psychrophilic bacterium isolated from the forest soil of a high elevation mountain in Taiwan.</title>
        <authorList>
            <person name="Wang L.-T."/>
            <person name="Shieh W.Y."/>
        </authorList>
    </citation>
    <scope>NUCLEOTIDE SEQUENCE [LARGE SCALE GENOMIC DNA]</scope>
    <source>
        <strain evidence="3 4">GS1</strain>
    </source>
</reference>
<feature type="chain" id="PRO_5032937753" evidence="1">
    <location>
        <begin position="22"/>
        <end position="148"/>
    </location>
</feature>
<dbReference type="AlphaFoldDB" id="A0A843YPL4"/>
<dbReference type="Gene3D" id="2.40.128.520">
    <property type="match status" value="1"/>
</dbReference>
<keyword evidence="1" id="KW-0732">Signal</keyword>
<evidence type="ECO:0000313" key="4">
    <source>
        <dbReference type="Proteomes" id="UP000451565"/>
    </source>
</evidence>
<sequence>MKKLSIGMILGGALLAFNAFAQSATPVGLWKNIDDVSGKPKAMIRITESDGVLQGKIEKLYREPTEDPNPKCDKCDGNNKDKPIIGMTILRGLKADGASYDGGTIIDPHNGATYKCKMTLVDNGKKLDVRGYIGFSLLGRTQTWIREE</sequence>
<evidence type="ECO:0000256" key="1">
    <source>
        <dbReference type="SAM" id="SignalP"/>
    </source>
</evidence>
<keyword evidence="4" id="KW-1185">Reference proteome</keyword>
<feature type="domain" description="DUF2147" evidence="2">
    <location>
        <begin position="28"/>
        <end position="146"/>
    </location>
</feature>
<dbReference type="InterPro" id="IPR019223">
    <property type="entry name" value="DUF2147"/>
</dbReference>
<organism evidence="3 4">
    <name type="scientific">Glaciimonas soli</name>
    <dbReference type="NCBI Taxonomy" id="2590999"/>
    <lineage>
        <taxon>Bacteria</taxon>
        <taxon>Pseudomonadati</taxon>
        <taxon>Pseudomonadota</taxon>
        <taxon>Betaproteobacteria</taxon>
        <taxon>Burkholderiales</taxon>
        <taxon>Oxalobacteraceae</taxon>
        <taxon>Glaciimonas</taxon>
    </lineage>
</organism>
<dbReference type="PANTHER" id="PTHR36919:SF3">
    <property type="entry name" value="BLL5882 PROTEIN"/>
    <property type="match status" value="1"/>
</dbReference>
<dbReference type="EMBL" id="WINI01000006">
    <property type="protein sequence ID" value="MQR01435.1"/>
    <property type="molecule type" value="Genomic_DNA"/>
</dbReference>
<accession>A0A843YPL4</accession>
<dbReference type="PANTHER" id="PTHR36919">
    <property type="entry name" value="BLR1215 PROTEIN"/>
    <property type="match status" value="1"/>
</dbReference>
<protein>
    <submittedName>
        <fullName evidence="3">DUF2147 domain-containing protein</fullName>
    </submittedName>
</protein>
<name>A0A843YPL4_9BURK</name>
<dbReference type="OrthoDB" id="9814399at2"/>
<dbReference type="Pfam" id="PF09917">
    <property type="entry name" value="DUF2147"/>
    <property type="match status" value="1"/>
</dbReference>
<dbReference type="RefSeq" id="WP_153235050.1">
    <property type="nucleotide sequence ID" value="NZ_WINI01000006.1"/>
</dbReference>
<dbReference type="Proteomes" id="UP000451565">
    <property type="component" value="Unassembled WGS sequence"/>
</dbReference>
<comment type="caution">
    <text evidence="3">The sequence shown here is derived from an EMBL/GenBank/DDBJ whole genome shotgun (WGS) entry which is preliminary data.</text>
</comment>
<evidence type="ECO:0000313" key="3">
    <source>
        <dbReference type="EMBL" id="MQR01435.1"/>
    </source>
</evidence>